<feature type="transmembrane region" description="Helical" evidence="1">
    <location>
        <begin position="142"/>
        <end position="162"/>
    </location>
</feature>
<dbReference type="Gene3D" id="3.40.720.10">
    <property type="entry name" value="Alkaline Phosphatase, subunit A"/>
    <property type="match status" value="1"/>
</dbReference>
<name>A0A345NK80_9MICO</name>
<keyword evidence="1" id="KW-1133">Transmembrane helix</keyword>
<evidence type="ECO:0000256" key="1">
    <source>
        <dbReference type="SAM" id="Phobius"/>
    </source>
</evidence>
<reference evidence="2 3" key="1">
    <citation type="submission" date="2018-07" db="EMBL/GenBank/DDBJ databases">
        <title>Complete genome sequencing of Ornithinimicrobium sp. AMA3305.</title>
        <authorList>
            <person name="Bae J.-W."/>
        </authorList>
    </citation>
    <scope>NUCLEOTIDE SEQUENCE [LARGE SCALE GENOMIC DNA]</scope>
    <source>
        <strain evidence="2 3">AMA3305</strain>
    </source>
</reference>
<dbReference type="EMBL" id="CP031229">
    <property type="protein sequence ID" value="AXH95438.1"/>
    <property type="molecule type" value="Genomic_DNA"/>
</dbReference>
<evidence type="ECO:0000313" key="2">
    <source>
        <dbReference type="EMBL" id="AXH95438.1"/>
    </source>
</evidence>
<feature type="transmembrane region" description="Helical" evidence="1">
    <location>
        <begin position="109"/>
        <end position="130"/>
    </location>
</feature>
<dbReference type="OrthoDB" id="1376015at2"/>
<dbReference type="KEGG" id="orn:DV701_04210"/>
<keyword evidence="1" id="KW-0812">Transmembrane</keyword>
<organism evidence="2 3">
    <name type="scientific">Ornithinimicrobium avium</name>
    <dbReference type="NCBI Taxonomy" id="2283195"/>
    <lineage>
        <taxon>Bacteria</taxon>
        <taxon>Bacillati</taxon>
        <taxon>Actinomycetota</taxon>
        <taxon>Actinomycetes</taxon>
        <taxon>Micrococcales</taxon>
        <taxon>Ornithinimicrobiaceae</taxon>
        <taxon>Ornithinimicrobium</taxon>
    </lineage>
</organism>
<keyword evidence="3" id="KW-1185">Reference proteome</keyword>
<dbReference type="AlphaFoldDB" id="A0A345NK80"/>
<evidence type="ECO:0000313" key="3">
    <source>
        <dbReference type="Proteomes" id="UP000253790"/>
    </source>
</evidence>
<proteinExistence type="predicted"/>
<feature type="transmembrane region" description="Helical" evidence="1">
    <location>
        <begin position="53"/>
        <end position="78"/>
    </location>
</feature>
<dbReference type="Proteomes" id="UP000253790">
    <property type="component" value="Chromosome"/>
</dbReference>
<gene>
    <name evidence="2" type="ORF">DV701_04210</name>
</gene>
<dbReference type="SUPFAM" id="SSF53649">
    <property type="entry name" value="Alkaline phosphatase-like"/>
    <property type="match status" value="1"/>
</dbReference>
<keyword evidence="1" id="KW-0472">Membrane</keyword>
<accession>A0A345NK80</accession>
<sequence>MVTVLACALLWVVLVLPDAVDGLSLGAFLRVPVEGLLVVALLLVLPARARRPVALLLGMALSLVVLLKTLDLGFSAVLDRRFHEFYDWSYVGLGYAVLRVWVGPTGARVALVAVVVAAAVTVSLLVPATLRVQKVVASHPRTTARVLGAAGVVWVLGALTGLQVAGTPVASAATARLVSDHAVSLVEDSRAGTSFARAIDDDPFADAGEDLLAGLEGKDVLLVFVESYGRAALTEPTIAPGVTAVLESGTEELGEAGFSARSAYLTSPTFGGSSWLPHATLQTGLWTDNQARYDQLLAADRLTLTSAFGQAGWDTSFVLPAVRTGWPEGQAFYGFDELVGGDDLGYRGPELGWGAIPDQYTLSEVRRTLLDQTDRRPVMAQVDLVSSHLPWPPPPPLVGWDEVGDGSVFGCMPGCGRDPAQLEGMAHVRERYGESVRYVLRTLTSFVASHPDPDLVVVLLGDHQPWTFVTGPGPGHDVPVTIISADPEVLDRVDGWAWSEGMRPADDAPVWRMDAFRDRFLTAFSGRGP</sequence>
<feature type="transmembrane region" description="Helical" evidence="1">
    <location>
        <begin position="27"/>
        <end position="46"/>
    </location>
</feature>
<protein>
    <submittedName>
        <fullName evidence="2">Sulfatase</fullName>
    </submittedName>
</protein>
<dbReference type="InterPro" id="IPR017850">
    <property type="entry name" value="Alkaline_phosphatase_core_sf"/>
</dbReference>